<keyword evidence="2" id="KW-1185">Reference proteome</keyword>
<sequence>MNPPPKPTTVPLSSRALWTGIFLILISTWAVMAEGVRPFALAPGLVGLGIASLGIVAQRNPRLEPQALRIALGLALLALLGSLPGIPGFWVLLRGGTLAQPVAALTQFATVFICLAFLVRGYLARTKGPREGG</sequence>
<comment type="caution">
    <text evidence="1">The sequence shown here is derived from an EMBL/GenBank/DDBJ whole genome shotgun (WGS) entry which is preliminary data.</text>
</comment>
<proteinExistence type="predicted"/>
<organism evidence="1 2">
    <name type="scientific">Meiothermus granaticius NBRC 107808</name>
    <dbReference type="NCBI Taxonomy" id="1227551"/>
    <lineage>
        <taxon>Bacteria</taxon>
        <taxon>Thermotogati</taxon>
        <taxon>Deinococcota</taxon>
        <taxon>Deinococci</taxon>
        <taxon>Thermales</taxon>
        <taxon>Thermaceae</taxon>
        <taxon>Meiothermus</taxon>
    </lineage>
</organism>
<gene>
    <name evidence="1" type="ORF">Mgrana_01564</name>
</gene>
<evidence type="ECO:0000313" key="2">
    <source>
        <dbReference type="Proteomes" id="UP000266178"/>
    </source>
</evidence>
<dbReference type="EMBL" id="QWLB01000018">
    <property type="protein sequence ID" value="RIH92531.1"/>
    <property type="molecule type" value="Genomic_DNA"/>
</dbReference>
<dbReference type="AlphaFoldDB" id="A0A399FCU2"/>
<name>A0A399FCU2_9DEIN</name>
<evidence type="ECO:0000313" key="1">
    <source>
        <dbReference type="EMBL" id="RIH92531.1"/>
    </source>
</evidence>
<dbReference type="Proteomes" id="UP000266178">
    <property type="component" value="Unassembled WGS sequence"/>
</dbReference>
<protein>
    <submittedName>
        <fullName evidence="1">Uncharacterized protein</fullName>
    </submittedName>
</protein>
<reference evidence="1 2" key="1">
    <citation type="submission" date="2018-08" db="EMBL/GenBank/DDBJ databases">
        <title>Meiothermus granaticius genome AF-68 sequencing project.</title>
        <authorList>
            <person name="Da Costa M.S."/>
            <person name="Albuquerque L."/>
            <person name="Raposo P."/>
            <person name="Froufe H.J.C."/>
            <person name="Barroso C.S."/>
            <person name="Egas C."/>
        </authorList>
    </citation>
    <scope>NUCLEOTIDE SEQUENCE [LARGE SCALE GENOMIC DNA]</scope>
    <source>
        <strain evidence="1 2">AF-68</strain>
    </source>
</reference>
<dbReference type="RefSeq" id="WP_240631291.1">
    <property type="nucleotide sequence ID" value="NZ_BJXM01000008.1"/>
</dbReference>
<accession>A0A399FCU2</accession>